<sequence length="661" mass="73529">MYSLERRTSSRTRTQRKTIYDEAISLDKKKRKRKVTTSSGSSNDRKRSTTTKSATATNGGEEDYFGEEDFTGPEYKLDISNKNEKEKVKETLRLYNAYYLRIAQLEEKRCGRAPKDAPNSKGSKSQQKKGNGGESSAAASGKTVMRADLKTSKMMKLKNTFLHPQNLIGALPGIDVGDHFLTRCEMVVLGLHDHWMNGIGYISKSYKEKERYRNCRFPLAVSIVISGKYEDNMDNGDDIHYTGQGGNNTKGDCRQNRPQEMQRGNLALQNNIGQDVPVRVIRGHQSKSSDGKPGRTYTYDGLYKVIGSWPEKGASGFTVYKFHLKRIQGQTPLTTKQVTYCRGHVPKGISELPRLVCEDISEGQEAIPIPVTNFIDLEKPTGKIRNHITWLLHVYSFKYSKSMVLAENVKLPVRTSGCTCKGKCTDYDACACGKLNGNDFPYVSSNGGRLVNAKSVVYECGPLCGCGSDSANKSSQRGIKYQLEVFRTPAKGWGVKTQDFIPAGAPVCEYTGVLMRAKDIKKTDDADYMFLIDALQTMYGVGGRELESSDSDEEKPDSDSDDQKKLKIKAPEFCIDACKIGNVARFINHSCNGNLYVQSVLSSHEDVKLARVMLYASKNIPPMKELTYDYGYPLNGVLDADGNIRVIKCHCGAAKCRGRVC</sequence>
<dbReference type="SUPFAM" id="SSF82199">
    <property type="entry name" value="SET domain"/>
    <property type="match status" value="1"/>
</dbReference>
<dbReference type="PANTHER" id="PTHR45660">
    <property type="entry name" value="HISTONE-LYSINE N-METHYLTRANSFERASE SETMAR"/>
    <property type="match status" value="1"/>
</dbReference>
<dbReference type="PROSITE" id="PS51575">
    <property type="entry name" value="SAM_MT43_SUVAR39_2"/>
    <property type="match status" value="1"/>
</dbReference>
<keyword evidence="5" id="KW-0949">S-adenosyl-L-methionine</keyword>
<feature type="region of interest" description="Disordered" evidence="9">
    <location>
        <begin position="110"/>
        <end position="142"/>
    </location>
</feature>
<dbReference type="InterPro" id="IPR003105">
    <property type="entry name" value="SRA_YDG"/>
</dbReference>
<dbReference type="GO" id="GO:0042054">
    <property type="term" value="F:histone methyltransferase activity"/>
    <property type="evidence" value="ECO:0007669"/>
    <property type="project" value="InterPro"/>
</dbReference>
<evidence type="ECO:0000256" key="2">
    <source>
        <dbReference type="ARBA" id="ARBA00022454"/>
    </source>
</evidence>
<evidence type="ECO:0000256" key="7">
    <source>
        <dbReference type="ARBA" id="ARBA00023242"/>
    </source>
</evidence>
<evidence type="ECO:0000256" key="3">
    <source>
        <dbReference type="ARBA" id="ARBA00022603"/>
    </source>
</evidence>
<dbReference type="GO" id="GO:0003690">
    <property type="term" value="F:double-stranded DNA binding"/>
    <property type="evidence" value="ECO:0007669"/>
    <property type="project" value="TreeGrafter"/>
</dbReference>
<evidence type="ECO:0000313" key="14">
    <source>
        <dbReference type="EMBL" id="MCL7025155.1"/>
    </source>
</evidence>
<evidence type="ECO:0000256" key="8">
    <source>
        <dbReference type="PROSITE-ProRule" id="PRU00358"/>
    </source>
</evidence>
<keyword evidence="15" id="KW-1185">Reference proteome</keyword>
<feature type="region of interest" description="Disordered" evidence="9">
    <location>
        <begin position="1"/>
        <end position="69"/>
    </location>
</feature>
<name>A0AA41RXE8_PAPNU</name>
<keyword evidence="3" id="KW-0489">Methyltransferase</keyword>
<dbReference type="Gene3D" id="2.170.270.10">
    <property type="entry name" value="SET domain"/>
    <property type="match status" value="1"/>
</dbReference>
<dbReference type="Gene3D" id="2.30.280.10">
    <property type="entry name" value="SRA-YDG"/>
    <property type="match status" value="1"/>
</dbReference>
<dbReference type="SMART" id="SM00466">
    <property type="entry name" value="SRA"/>
    <property type="match status" value="1"/>
</dbReference>
<reference evidence="14" key="1">
    <citation type="submission" date="2022-03" db="EMBL/GenBank/DDBJ databases">
        <title>A functionally conserved STORR gene fusion in Papaver species that diverged 16.8 million years ago.</title>
        <authorList>
            <person name="Catania T."/>
        </authorList>
    </citation>
    <scope>NUCLEOTIDE SEQUENCE</scope>
    <source>
        <strain evidence="14">S-191538</strain>
    </source>
</reference>
<dbReference type="Pfam" id="PF05033">
    <property type="entry name" value="Pre-SET"/>
    <property type="match status" value="1"/>
</dbReference>
<dbReference type="InterPro" id="IPR007728">
    <property type="entry name" value="Pre-SET_dom"/>
</dbReference>
<dbReference type="InterPro" id="IPR015947">
    <property type="entry name" value="PUA-like_sf"/>
</dbReference>
<evidence type="ECO:0000259" key="13">
    <source>
        <dbReference type="PROSITE" id="PS51015"/>
    </source>
</evidence>
<dbReference type="PANTHER" id="PTHR45660:SF94">
    <property type="entry name" value="HISTONE-LYSINE N-METHYLTRANSFERASE, H3 LYSINE-9 SPECIFIC SUVH4"/>
    <property type="match status" value="1"/>
</dbReference>
<evidence type="ECO:0000256" key="4">
    <source>
        <dbReference type="ARBA" id="ARBA00022679"/>
    </source>
</evidence>
<dbReference type="EMBL" id="JAJJMA010042144">
    <property type="protein sequence ID" value="MCL7025155.1"/>
    <property type="molecule type" value="Genomic_DNA"/>
</dbReference>
<organism evidence="14 15">
    <name type="scientific">Papaver nudicaule</name>
    <name type="common">Iceland poppy</name>
    <dbReference type="NCBI Taxonomy" id="74823"/>
    <lineage>
        <taxon>Eukaryota</taxon>
        <taxon>Viridiplantae</taxon>
        <taxon>Streptophyta</taxon>
        <taxon>Embryophyta</taxon>
        <taxon>Tracheophyta</taxon>
        <taxon>Spermatophyta</taxon>
        <taxon>Magnoliopsida</taxon>
        <taxon>Ranunculales</taxon>
        <taxon>Papaveraceae</taxon>
        <taxon>Papaveroideae</taxon>
        <taxon>Papaver</taxon>
    </lineage>
</organism>
<dbReference type="InterPro" id="IPR001214">
    <property type="entry name" value="SET_dom"/>
</dbReference>
<dbReference type="PROSITE" id="PS50280">
    <property type="entry name" value="SET"/>
    <property type="match status" value="1"/>
</dbReference>
<dbReference type="SMART" id="SM00317">
    <property type="entry name" value="SET"/>
    <property type="match status" value="1"/>
</dbReference>
<feature type="domain" description="Pre-SET" evidence="11">
    <location>
        <begin position="416"/>
        <end position="478"/>
    </location>
</feature>
<feature type="compositionally biased region" description="Low complexity" evidence="9">
    <location>
        <begin position="50"/>
        <end position="59"/>
    </location>
</feature>
<dbReference type="GO" id="GO:0008270">
    <property type="term" value="F:zinc ion binding"/>
    <property type="evidence" value="ECO:0007669"/>
    <property type="project" value="InterPro"/>
</dbReference>
<feature type="compositionally biased region" description="Low complexity" evidence="9">
    <location>
        <begin position="119"/>
        <end position="142"/>
    </location>
</feature>
<evidence type="ECO:0000313" key="15">
    <source>
        <dbReference type="Proteomes" id="UP001177140"/>
    </source>
</evidence>
<dbReference type="GO" id="GO:0005634">
    <property type="term" value="C:nucleus"/>
    <property type="evidence" value="ECO:0007669"/>
    <property type="project" value="UniProtKB-SubCell"/>
</dbReference>
<dbReference type="InterPro" id="IPR036987">
    <property type="entry name" value="SRA-YDG_sf"/>
</dbReference>
<feature type="domain" description="SET" evidence="10">
    <location>
        <begin position="481"/>
        <end position="631"/>
    </location>
</feature>
<evidence type="ECO:0000256" key="5">
    <source>
        <dbReference type="ARBA" id="ARBA00022691"/>
    </source>
</evidence>
<dbReference type="InterPro" id="IPR051357">
    <property type="entry name" value="H3K9_HMTase_SUVAR3-9"/>
</dbReference>
<accession>A0AA41RXE8</accession>
<evidence type="ECO:0000256" key="9">
    <source>
        <dbReference type="SAM" id="MobiDB-lite"/>
    </source>
</evidence>
<evidence type="ECO:0000256" key="1">
    <source>
        <dbReference type="ARBA" id="ARBA00004286"/>
    </source>
</evidence>
<feature type="domain" description="Post-SET" evidence="12">
    <location>
        <begin position="645"/>
        <end position="661"/>
    </location>
</feature>
<comment type="caution">
    <text evidence="14">The sequence shown here is derived from an EMBL/GenBank/DDBJ whole genome shotgun (WGS) entry which is preliminary data.</text>
</comment>
<dbReference type="Pfam" id="PF02182">
    <property type="entry name" value="SAD_SRA"/>
    <property type="match status" value="1"/>
</dbReference>
<dbReference type="PROSITE" id="PS50867">
    <property type="entry name" value="PRE_SET"/>
    <property type="match status" value="1"/>
</dbReference>
<feature type="compositionally biased region" description="Acidic residues" evidence="9">
    <location>
        <begin position="60"/>
        <end position="69"/>
    </location>
</feature>
<proteinExistence type="predicted"/>
<gene>
    <name evidence="14" type="ORF">MKW94_014694</name>
</gene>
<keyword evidence="6" id="KW-0156">Chromatin regulator</keyword>
<keyword evidence="7 8" id="KW-0539">Nucleus</keyword>
<dbReference type="Proteomes" id="UP001177140">
    <property type="component" value="Unassembled WGS sequence"/>
</dbReference>
<dbReference type="InterPro" id="IPR025794">
    <property type="entry name" value="H3-K9-MeTrfase_plant"/>
</dbReference>
<dbReference type="PROSITE" id="PS50868">
    <property type="entry name" value="POST_SET"/>
    <property type="match status" value="1"/>
</dbReference>
<evidence type="ECO:0000259" key="10">
    <source>
        <dbReference type="PROSITE" id="PS50280"/>
    </source>
</evidence>
<dbReference type="PROSITE" id="PS51015">
    <property type="entry name" value="YDG"/>
    <property type="match status" value="1"/>
</dbReference>
<keyword evidence="4" id="KW-0808">Transferase</keyword>
<feature type="domain" description="YDG" evidence="13">
    <location>
        <begin position="169"/>
        <end position="326"/>
    </location>
</feature>
<dbReference type="InterPro" id="IPR046341">
    <property type="entry name" value="SET_dom_sf"/>
</dbReference>
<dbReference type="SUPFAM" id="SSF88697">
    <property type="entry name" value="PUA domain-like"/>
    <property type="match status" value="1"/>
</dbReference>
<comment type="subcellular location">
    <subcellularLocation>
        <location evidence="1">Chromosome</location>
    </subcellularLocation>
    <subcellularLocation>
        <location evidence="8">Nucleus</location>
    </subcellularLocation>
</comment>
<evidence type="ECO:0000256" key="6">
    <source>
        <dbReference type="ARBA" id="ARBA00022853"/>
    </source>
</evidence>
<dbReference type="InterPro" id="IPR003616">
    <property type="entry name" value="Post-SET_dom"/>
</dbReference>
<feature type="region of interest" description="Disordered" evidence="9">
    <location>
        <begin position="544"/>
        <end position="564"/>
    </location>
</feature>
<evidence type="ECO:0000259" key="12">
    <source>
        <dbReference type="PROSITE" id="PS50868"/>
    </source>
</evidence>
<dbReference type="GO" id="GO:0005694">
    <property type="term" value="C:chromosome"/>
    <property type="evidence" value="ECO:0007669"/>
    <property type="project" value="UniProtKB-SubCell"/>
</dbReference>
<dbReference type="GO" id="GO:0032259">
    <property type="term" value="P:methylation"/>
    <property type="evidence" value="ECO:0007669"/>
    <property type="project" value="UniProtKB-KW"/>
</dbReference>
<evidence type="ECO:0000259" key="11">
    <source>
        <dbReference type="PROSITE" id="PS50867"/>
    </source>
</evidence>
<protein>
    <submittedName>
        <fullName evidence="14">Uncharacterized protein</fullName>
    </submittedName>
</protein>
<keyword evidence="2" id="KW-0158">Chromosome</keyword>
<dbReference type="AlphaFoldDB" id="A0AA41RXE8"/>
<dbReference type="Pfam" id="PF00856">
    <property type="entry name" value="SET"/>
    <property type="match status" value="1"/>
</dbReference>
<dbReference type="SMART" id="SM00468">
    <property type="entry name" value="PreSET"/>
    <property type="match status" value="1"/>
</dbReference>